<feature type="region of interest" description="Disordered" evidence="2">
    <location>
        <begin position="324"/>
        <end position="442"/>
    </location>
</feature>
<feature type="compositionally biased region" description="Polar residues" evidence="2">
    <location>
        <begin position="62"/>
        <end position="72"/>
    </location>
</feature>
<gene>
    <name evidence="3" type="ORF">ACJMK2_006077</name>
</gene>
<feature type="compositionally biased region" description="Acidic residues" evidence="2">
    <location>
        <begin position="133"/>
        <end position="143"/>
    </location>
</feature>
<dbReference type="Pfam" id="PF04484">
    <property type="entry name" value="QWRF"/>
    <property type="match status" value="1"/>
</dbReference>
<feature type="coiled-coil region" evidence="1">
    <location>
        <begin position="653"/>
        <end position="680"/>
    </location>
</feature>
<feature type="compositionally biased region" description="Polar residues" evidence="2">
    <location>
        <begin position="370"/>
        <end position="382"/>
    </location>
</feature>
<evidence type="ECO:0000313" key="3">
    <source>
        <dbReference type="EMBL" id="KAL3864390.1"/>
    </source>
</evidence>
<keyword evidence="4" id="KW-1185">Reference proteome</keyword>
<reference evidence="3 4" key="1">
    <citation type="submission" date="2024-11" db="EMBL/GenBank/DDBJ databases">
        <title>Chromosome-level genome assembly of the freshwater bivalve Anodonta woodiana.</title>
        <authorList>
            <person name="Chen X."/>
        </authorList>
    </citation>
    <scope>NUCLEOTIDE SEQUENCE [LARGE SCALE GENOMIC DNA]</scope>
    <source>
        <strain evidence="3">MN2024</strain>
        <tissue evidence="3">Gills</tissue>
    </source>
</reference>
<dbReference type="EMBL" id="JBJQND010000010">
    <property type="protein sequence ID" value="KAL3864390.1"/>
    <property type="molecule type" value="Genomic_DNA"/>
</dbReference>
<feature type="region of interest" description="Disordered" evidence="2">
    <location>
        <begin position="467"/>
        <end position="494"/>
    </location>
</feature>
<dbReference type="Proteomes" id="UP001634394">
    <property type="component" value="Unassembled WGS sequence"/>
</dbReference>
<keyword evidence="1" id="KW-0175">Coiled coil</keyword>
<evidence type="ECO:0000313" key="4">
    <source>
        <dbReference type="Proteomes" id="UP001634394"/>
    </source>
</evidence>
<protein>
    <recommendedName>
        <fullName evidence="5">HAUS augmin-like complex subunit 8</fullName>
    </recommendedName>
</protein>
<evidence type="ECO:0008006" key="5">
    <source>
        <dbReference type="Google" id="ProtNLM"/>
    </source>
</evidence>
<organism evidence="3 4">
    <name type="scientific">Sinanodonta woodiana</name>
    <name type="common">Chinese pond mussel</name>
    <name type="synonym">Anodonta woodiana</name>
    <dbReference type="NCBI Taxonomy" id="1069815"/>
    <lineage>
        <taxon>Eukaryota</taxon>
        <taxon>Metazoa</taxon>
        <taxon>Spiralia</taxon>
        <taxon>Lophotrochozoa</taxon>
        <taxon>Mollusca</taxon>
        <taxon>Bivalvia</taxon>
        <taxon>Autobranchia</taxon>
        <taxon>Heteroconchia</taxon>
        <taxon>Palaeoheterodonta</taxon>
        <taxon>Unionida</taxon>
        <taxon>Unionoidea</taxon>
        <taxon>Unionidae</taxon>
        <taxon>Unioninae</taxon>
        <taxon>Sinanodonta</taxon>
    </lineage>
</organism>
<feature type="region of interest" description="Disordered" evidence="2">
    <location>
        <begin position="112"/>
        <end position="152"/>
    </location>
</feature>
<feature type="region of interest" description="Disordered" evidence="2">
    <location>
        <begin position="1"/>
        <end position="72"/>
    </location>
</feature>
<proteinExistence type="predicted"/>
<feature type="compositionally biased region" description="Polar residues" evidence="2">
    <location>
        <begin position="422"/>
        <end position="436"/>
    </location>
</feature>
<name>A0ABD3VSR8_SINWO</name>
<evidence type="ECO:0000256" key="2">
    <source>
        <dbReference type="SAM" id="MobiDB-lite"/>
    </source>
</evidence>
<sequence>MASKRNLYRPAPQENVGQQRARKRLVQGRLITGSNSVPGSVPVTGHDDSKSSVQAPPRIPYANNQSYDSQVSQLGRQVTPKGKGFLQGSGEESILNQSSRTEDYVLNPRSSAPHVTEYRSPKQGIPAQSLDLSECEPDNDENSWIEKSPGSRTRYQKPSEVLCIDASRQTKDPDLSEVDIVVGVKQSPVKIVCHSPSSVKRNLRKMVQSGQAQRVDVDTLPTVSFMGEPSPVRKTKHASHVEMIEGGEIDPYTAVQSIPMSPSSSGEEGGDIQDMHIPQPNFDEVSMLFGLPDLPRREVRDTDTDSVLSVDSNACSIDEYVTSNPKSKKIAPVPRSTKKVPPAKAPDMARAKKGRVVPSRYMQAVESKAKSSSLNLDQTSMRVNKPSKSLEKPQSARKVARKNHHPIVSAPSDEKDRPRTPETLTVANASTPTSDCSLPDHDIDASAIHPDLSVLSNASNFSKLHLSMSTSKQKPMSEGREPLQEINTNRKKSKGKVTQVQLDLRYGHYLQWLFLYTKGKKCQQEQEKQAMTQIAALHEEVEKMRKVKAERLQHLAQLRHLNMLDELIDIQRQGLGPVVANLPQLQKNYSDLAHALDTTRHQIRTKGVYIPDNEEEFLGTLETALAESEHLLGQISVLSRQKSPKVTAMATGLETLEKDVENMTQELKRSQELILATEKLHMEENSLKVQAIQDHWA</sequence>
<comment type="caution">
    <text evidence="3">The sequence shown here is derived from an EMBL/GenBank/DDBJ whole genome shotgun (WGS) entry which is preliminary data.</text>
</comment>
<accession>A0ABD3VSR8</accession>
<dbReference type="InterPro" id="IPR007573">
    <property type="entry name" value="QWRF"/>
</dbReference>
<evidence type="ECO:0000256" key="1">
    <source>
        <dbReference type="SAM" id="Coils"/>
    </source>
</evidence>
<dbReference type="AlphaFoldDB" id="A0ABD3VSR8"/>